<dbReference type="AlphaFoldDB" id="A0A0N9I6U4"/>
<dbReference type="GO" id="GO:0005886">
    <property type="term" value="C:plasma membrane"/>
    <property type="evidence" value="ECO:0007669"/>
    <property type="project" value="TreeGrafter"/>
</dbReference>
<dbReference type="Gene3D" id="3.40.50.2300">
    <property type="match status" value="1"/>
</dbReference>
<proteinExistence type="predicted"/>
<gene>
    <name evidence="9" type="ORF">AOZ06_35245</name>
</gene>
<sequence length="102" mass="10640">MSSIDGSAIKKVVIACDAGMGSSVMVASQLAKRLKPYSVSVSHTPVNDIPEDADVVLCQATLLARARKSTGDTVVLGFQSFLGDPVFDRVEAAIRDGGSLDD</sequence>
<dbReference type="PANTHER" id="PTHR30181">
    <property type="entry name" value="MANNITOL PERMEASE IIC COMPONENT"/>
    <property type="match status" value="1"/>
</dbReference>
<keyword evidence="6" id="KW-0598">Phosphotransferase system</keyword>
<dbReference type="Pfam" id="PF02302">
    <property type="entry name" value="PTS_IIB"/>
    <property type="match status" value="1"/>
</dbReference>
<evidence type="ECO:0000256" key="4">
    <source>
        <dbReference type="ARBA" id="ARBA00022597"/>
    </source>
</evidence>
<protein>
    <submittedName>
        <fullName evidence="9">PTS lactose transporter subunit IIB</fullName>
    </submittedName>
</protein>
<keyword evidence="10" id="KW-1185">Reference proteome</keyword>
<reference evidence="9 10" key="1">
    <citation type="submission" date="2015-07" db="EMBL/GenBank/DDBJ databases">
        <title>Genome sequencing of Kibdelosporangium phytohabitans.</title>
        <authorList>
            <person name="Qin S."/>
            <person name="Xing K."/>
        </authorList>
    </citation>
    <scope>NUCLEOTIDE SEQUENCE [LARGE SCALE GENOMIC DNA]</scope>
    <source>
        <strain evidence="9 10">KLBMP1111</strain>
    </source>
</reference>
<dbReference type="InterPro" id="IPR013011">
    <property type="entry name" value="PTS_EIIB_2"/>
</dbReference>
<evidence type="ECO:0000256" key="6">
    <source>
        <dbReference type="ARBA" id="ARBA00022683"/>
    </source>
</evidence>
<evidence type="ECO:0000313" key="10">
    <source>
        <dbReference type="Proteomes" id="UP000063699"/>
    </source>
</evidence>
<evidence type="ECO:0000256" key="1">
    <source>
        <dbReference type="ARBA" id="ARBA00002434"/>
    </source>
</evidence>
<dbReference type="InterPro" id="IPR003501">
    <property type="entry name" value="PTS_EIIB_2/3"/>
</dbReference>
<evidence type="ECO:0000256" key="7">
    <source>
        <dbReference type="ARBA" id="ARBA00022777"/>
    </source>
</evidence>
<dbReference type="GO" id="GO:0008982">
    <property type="term" value="F:protein-N(PI)-phosphohistidine-sugar phosphotransferase activity"/>
    <property type="evidence" value="ECO:0007669"/>
    <property type="project" value="InterPro"/>
</dbReference>
<evidence type="ECO:0000256" key="5">
    <source>
        <dbReference type="ARBA" id="ARBA00022679"/>
    </source>
</evidence>
<name>A0A0N9I6U4_9PSEU</name>
<keyword evidence="4" id="KW-0762">Sugar transport</keyword>
<dbReference type="InterPro" id="IPR050893">
    <property type="entry name" value="Sugar_PTS"/>
</dbReference>
<organism evidence="9 10">
    <name type="scientific">Kibdelosporangium phytohabitans</name>
    <dbReference type="NCBI Taxonomy" id="860235"/>
    <lineage>
        <taxon>Bacteria</taxon>
        <taxon>Bacillati</taxon>
        <taxon>Actinomycetota</taxon>
        <taxon>Actinomycetes</taxon>
        <taxon>Pseudonocardiales</taxon>
        <taxon>Pseudonocardiaceae</taxon>
        <taxon>Kibdelosporangium</taxon>
    </lineage>
</organism>
<dbReference type="GO" id="GO:0009401">
    <property type="term" value="P:phosphoenolpyruvate-dependent sugar phosphotransferase system"/>
    <property type="evidence" value="ECO:0007669"/>
    <property type="project" value="UniProtKB-KW"/>
</dbReference>
<keyword evidence="2" id="KW-0813">Transport</keyword>
<dbReference type="GO" id="GO:0016301">
    <property type="term" value="F:kinase activity"/>
    <property type="evidence" value="ECO:0007669"/>
    <property type="project" value="UniProtKB-KW"/>
</dbReference>
<dbReference type="PANTHER" id="PTHR30181:SF3">
    <property type="entry name" value="MULTIPHOSPHORYL TRANSFER PROTEIN"/>
    <property type="match status" value="1"/>
</dbReference>
<dbReference type="OrthoDB" id="3294960at2"/>
<evidence type="ECO:0000313" key="9">
    <source>
        <dbReference type="EMBL" id="ALG11428.1"/>
    </source>
</evidence>
<dbReference type="SUPFAM" id="SSF52794">
    <property type="entry name" value="PTS system IIB component-like"/>
    <property type="match status" value="1"/>
</dbReference>
<dbReference type="RefSeq" id="WP_054293329.1">
    <property type="nucleotide sequence ID" value="NZ_CP012752.1"/>
</dbReference>
<feature type="domain" description="PTS EIIB type-2" evidence="8">
    <location>
        <begin position="10"/>
        <end position="99"/>
    </location>
</feature>
<evidence type="ECO:0000256" key="3">
    <source>
        <dbReference type="ARBA" id="ARBA00022553"/>
    </source>
</evidence>
<dbReference type="PROSITE" id="PS51099">
    <property type="entry name" value="PTS_EIIB_TYPE_2"/>
    <property type="match status" value="1"/>
</dbReference>
<dbReference type="InterPro" id="IPR036095">
    <property type="entry name" value="PTS_EIIB-like_sf"/>
</dbReference>
<dbReference type="Proteomes" id="UP000063699">
    <property type="component" value="Chromosome"/>
</dbReference>
<evidence type="ECO:0000259" key="8">
    <source>
        <dbReference type="PROSITE" id="PS51099"/>
    </source>
</evidence>
<evidence type="ECO:0000256" key="2">
    <source>
        <dbReference type="ARBA" id="ARBA00022448"/>
    </source>
</evidence>
<dbReference type="STRING" id="860235.AOZ06_35245"/>
<dbReference type="EMBL" id="CP012752">
    <property type="protein sequence ID" value="ALG11428.1"/>
    <property type="molecule type" value="Genomic_DNA"/>
</dbReference>
<comment type="function">
    <text evidence="1">The phosphoenolpyruvate-dependent sugar phosphotransferase system (sugar PTS), a major carbohydrate active transport system, catalyzes the phosphorylation of incoming sugar substrates concomitantly with their translocation across the cell membrane. The enzyme II CmtAB PTS system is involved in D-mannitol transport.</text>
</comment>
<keyword evidence="7" id="KW-0418">Kinase</keyword>
<dbReference type="KEGG" id="kphy:AOZ06_35245"/>
<dbReference type="GO" id="GO:0090563">
    <property type="term" value="F:protein-phosphocysteine-sugar phosphotransferase activity"/>
    <property type="evidence" value="ECO:0007669"/>
    <property type="project" value="TreeGrafter"/>
</dbReference>
<keyword evidence="5" id="KW-0808">Transferase</keyword>
<accession>A0A0N9I6U4</accession>
<keyword evidence="3" id="KW-0597">Phosphoprotein</keyword>